<feature type="domain" description="HTH gntR-type" evidence="4">
    <location>
        <begin position="9"/>
        <end position="76"/>
    </location>
</feature>
<dbReference type="SMART" id="SM00895">
    <property type="entry name" value="FCD"/>
    <property type="match status" value="1"/>
</dbReference>
<dbReference type="SUPFAM" id="SSF48008">
    <property type="entry name" value="GntR ligand-binding domain-like"/>
    <property type="match status" value="1"/>
</dbReference>
<keyword evidence="6" id="KW-1185">Reference proteome</keyword>
<dbReference type="InterPro" id="IPR011711">
    <property type="entry name" value="GntR_C"/>
</dbReference>
<evidence type="ECO:0000256" key="2">
    <source>
        <dbReference type="ARBA" id="ARBA00023125"/>
    </source>
</evidence>
<dbReference type="Gene3D" id="1.10.10.10">
    <property type="entry name" value="Winged helix-like DNA-binding domain superfamily/Winged helix DNA-binding domain"/>
    <property type="match status" value="1"/>
</dbReference>
<dbReference type="PROSITE" id="PS50949">
    <property type="entry name" value="HTH_GNTR"/>
    <property type="match status" value="1"/>
</dbReference>
<protein>
    <submittedName>
        <fullName evidence="5">GntR family transcriptional regulator</fullName>
    </submittedName>
</protein>
<proteinExistence type="predicted"/>
<dbReference type="Pfam" id="PF07729">
    <property type="entry name" value="FCD"/>
    <property type="match status" value="1"/>
</dbReference>
<dbReference type="InterPro" id="IPR008920">
    <property type="entry name" value="TF_FadR/GntR_C"/>
</dbReference>
<organism evidence="5 6">
    <name type="scientific">Roseateles violae</name>
    <dbReference type="NCBI Taxonomy" id="3058042"/>
    <lineage>
        <taxon>Bacteria</taxon>
        <taxon>Pseudomonadati</taxon>
        <taxon>Pseudomonadota</taxon>
        <taxon>Betaproteobacteria</taxon>
        <taxon>Burkholderiales</taxon>
        <taxon>Sphaerotilaceae</taxon>
        <taxon>Roseateles</taxon>
    </lineage>
</organism>
<dbReference type="InterPro" id="IPR036388">
    <property type="entry name" value="WH-like_DNA-bd_sf"/>
</dbReference>
<dbReference type="SUPFAM" id="SSF46785">
    <property type="entry name" value="Winged helix' DNA-binding domain"/>
    <property type="match status" value="1"/>
</dbReference>
<dbReference type="InterPro" id="IPR000524">
    <property type="entry name" value="Tscrpt_reg_HTH_GntR"/>
</dbReference>
<dbReference type="Proteomes" id="UP001228044">
    <property type="component" value="Unassembled WGS sequence"/>
</dbReference>
<dbReference type="Gene3D" id="1.20.120.530">
    <property type="entry name" value="GntR ligand-binding domain-like"/>
    <property type="match status" value="1"/>
</dbReference>
<sequence length="222" mass="24298">MATRQPINAPTYLRLRDQIRDDIVAGVWALGSHVTLAELGAHYQVSNVPVREALLQLQGEGIIEMRMNRGAVIPPVDAKFIDDTYHLRGALQSMLARLACVRASDAQMRTLEALALAYEDAAGSGEAAAAVAANREFHHHLDSMADNAQALEVLQARSSLVDAFRRVHGYGQGRLDKVIAQHRKIVKAIVRRDAEAASQAVLAHTDSSRQDLLDLLKRARPS</sequence>
<evidence type="ECO:0000313" key="5">
    <source>
        <dbReference type="EMBL" id="MDN3921466.1"/>
    </source>
</evidence>
<evidence type="ECO:0000313" key="6">
    <source>
        <dbReference type="Proteomes" id="UP001228044"/>
    </source>
</evidence>
<dbReference type="SMART" id="SM00345">
    <property type="entry name" value="HTH_GNTR"/>
    <property type="match status" value="1"/>
</dbReference>
<dbReference type="EMBL" id="JAUHHC010000003">
    <property type="protein sequence ID" value="MDN3921466.1"/>
    <property type="molecule type" value="Genomic_DNA"/>
</dbReference>
<dbReference type="InterPro" id="IPR036390">
    <property type="entry name" value="WH_DNA-bd_sf"/>
</dbReference>
<comment type="caution">
    <text evidence="5">The sequence shown here is derived from an EMBL/GenBank/DDBJ whole genome shotgun (WGS) entry which is preliminary data.</text>
</comment>
<evidence type="ECO:0000256" key="1">
    <source>
        <dbReference type="ARBA" id="ARBA00023015"/>
    </source>
</evidence>
<keyword evidence="2" id="KW-0238">DNA-binding</keyword>
<dbReference type="RefSeq" id="WP_290359757.1">
    <property type="nucleotide sequence ID" value="NZ_JAUHHC010000003.1"/>
</dbReference>
<evidence type="ECO:0000259" key="4">
    <source>
        <dbReference type="PROSITE" id="PS50949"/>
    </source>
</evidence>
<dbReference type="Pfam" id="PF00392">
    <property type="entry name" value="GntR"/>
    <property type="match status" value="1"/>
</dbReference>
<keyword evidence="3" id="KW-0804">Transcription</keyword>
<keyword evidence="1" id="KW-0805">Transcription regulation</keyword>
<dbReference type="CDD" id="cd07377">
    <property type="entry name" value="WHTH_GntR"/>
    <property type="match status" value="1"/>
</dbReference>
<evidence type="ECO:0000256" key="3">
    <source>
        <dbReference type="ARBA" id="ARBA00023163"/>
    </source>
</evidence>
<name>A0ABT8DXM7_9BURK</name>
<reference evidence="5 6" key="1">
    <citation type="submission" date="2023-06" db="EMBL/GenBank/DDBJ databases">
        <title>Pelomonas sp. PFR6 16S ribosomal RNA gene Genome sequencing and assembly.</title>
        <authorList>
            <person name="Woo H."/>
        </authorList>
    </citation>
    <scope>NUCLEOTIDE SEQUENCE [LARGE SCALE GENOMIC DNA]</scope>
    <source>
        <strain evidence="5 6">PFR6</strain>
    </source>
</reference>
<accession>A0ABT8DXM7</accession>
<gene>
    <name evidence="5" type="ORF">QWJ38_14325</name>
</gene>
<dbReference type="PANTHER" id="PTHR43537:SF5">
    <property type="entry name" value="UXU OPERON TRANSCRIPTIONAL REGULATOR"/>
    <property type="match status" value="1"/>
</dbReference>
<dbReference type="PANTHER" id="PTHR43537">
    <property type="entry name" value="TRANSCRIPTIONAL REGULATOR, GNTR FAMILY"/>
    <property type="match status" value="1"/>
</dbReference>